<name>A0ABX1ESC0_9PROT</name>
<accession>A0ABX1ESC0</accession>
<reference evidence="3 4" key="1">
    <citation type="submission" date="2020-03" db="EMBL/GenBank/DDBJ databases">
        <title>Roseomonas selenitidurans sp. nov. isolated from soil.</title>
        <authorList>
            <person name="Liu H."/>
        </authorList>
    </citation>
    <scope>NUCLEOTIDE SEQUENCE [LARGE SCALE GENOMIC DNA]</scope>
    <source>
        <strain evidence="3 4">JCM 15073</strain>
    </source>
</reference>
<dbReference type="EMBL" id="JAAVTX010000001">
    <property type="protein sequence ID" value="NKE43491.1"/>
    <property type="molecule type" value="Genomic_DNA"/>
</dbReference>
<keyword evidence="1" id="KW-0479">Metal-binding</keyword>
<evidence type="ECO:0000256" key="1">
    <source>
        <dbReference type="ARBA" id="ARBA00022723"/>
    </source>
</evidence>
<dbReference type="PANTHER" id="PTHR35848">
    <property type="entry name" value="OXALATE-BINDING PROTEIN"/>
    <property type="match status" value="1"/>
</dbReference>
<dbReference type="Gene3D" id="2.60.120.10">
    <property type="entry name" value="Jelly Rolls"/>
    <property type="match status" value="1"/>
</dbReference>
<dbReference type="InterPro" id="IPR013096">
    <property type="entry name" value="Cupin_2"/>
</dbReference>
<evidence type="ECO:0000259" key="2">
    <source>
        <dbReference type="Pfam" id="PF07883"/>
    </source>
</evidence>
<dbReference type="Proteomes" id="UP000765160">
    <property type="component" value="Unassembled WGS sequence"/>
</dbReference>
<comment type="caution">
    <text evidence="3">The sequence shown here is derived from an EMBL/GenBank/DDBJ whole genome shotgun (WGS) entry which is preliminary data.</text>
</comment>
<evidence type="ECO:0000313" key="3">
    <source>
        <dbReference type="EMBL" id="NKE43491.1"/>
    </source>
</evidence>
<dbReference type="InterPro" id="IPR011051">
    <property type="entry name" value="RmlC_Cupin_sf"/>
</dbReference>
<dbReference type="Pfam" id="PF07883">
    <property type="entry name" value="Cupin_2"/>
    <property type="match status" value="1"/>
</dbReference>
<dbReference type="InterPro" id="IPR014710">
    <property type="entry name" value="RmlC-like_jellyroll"/>
</dbReference>
<sequence>MGKRIDPATILPLIGTSYPVPHDEPCGARERRRLGDAAGLTQFGVNLLRLPPGAWSSQRHWHKGSDEFVFVVQGEVTLVTDAGEEVLRAGDAAGFKAGDPDGHHLRNLSGAEALVLEIGSRIDGDDATYSDIDMLAPPFDQPAMYTRKDGTPLVPSR</sequence>
<dbReference type="SUPFAM" id="SSF51182">
    <property type="entry name" value="RmlC-like cupins"/>
    <property type="match status" value="1"/>
</dbReference>
<dbReference type="InterPro" id="IPR051610">
    <property type="entry name" value="GPI/OXD"/>
</dbReference>
<keyword evidence="4" id="KW-1185">Reference proteome</keyword>
<dbReference type="CDD" id="cd02224">
    <property type="entry name" value="cupin_SPO2919-like"/>
    <property type="match status" value="1"/>
</dbReference>
<dbReference type="RefSeq" id="WP_168046523.1">
    <property type="nucleotide sequence ID" value="NZ_JAATJR010000001.1"/>
</dbReference>
<feature type="domain" description="Cupin type-2" evidence="2">
    <location>
        <begin position="47"/>
        <end position="118"/>
    </location>
</feature>
<gene>
    <name evidence="3" type="ORF">HB662_01790</name>
</gene>
<protein>
    <submittedName>
        <fullName evidence="3">Cupin domain-containing protein</fullName>
    </submittedName>
</protein>
<proteinExistence type="predicted"/>
<evidence type="ECO:0000313" key="4">
    <source>
        <dbReference type="Proteomes" id="UP000765160"/>
    </source>
</evidence>
<organism evidence="3 4">
    <name type="scientific">Falsiroseomonas frigidaquae</name>
    <dbReference type="NCBI Taxonomy" id="487318"/>
    <lineage>
        <taxon>Bacteria</taxon>
        <taxon>Pseudomonadati</taxon>
        <taxon>Pseudomonadota</taxon>
        <taxon>Alphaproteobacteria</taxon>
        <taxon>Acetobacterales</taxon>
        <taxon>Roseomonadaceae</taxon>
        <taxon>Falsiroseomonas</taxon>
    </lineage>
</organism>
<dbReference type="PANTHER" id="PTHR35848:SF9">
    <property type="entry name" value="SLL1358 PROTEIN"/>
    <property type="match status" value="1"/>
</dbReference>